<proteinExistence type="predicted"/>
<dbReference type="OrthoDB" id="3260408at2759"/>
<dbReference type="EMBL" id="LUGG01000006">
    <property type="protein sequence ID" value="OBZ74226.1"/>
    <property type="molecule type" value="Genomic_DNA"/>
</dbReference>
<evidence type="ECO:0000313" key="4">
    <source>
        <dbReference type="Proteomes" id="UP000092993"/>
    </source>
</evidence>
<feature type="region of interest" description="Disordered" evidence="2">
    <location>
        <begin position="305"/>
        <end position="332"/>
    </location>
</feature>
<accession>A0A1C7MCZ8</accession>
<feature type="region of interest" description="Disordered" evidence="2">
    <location>
        <begin position="558"/>
        <end position="581"/>
    </location>
</feature>
<gene>
    <name evidence="3" type="ORF">A0H81_05953</name>
</gene>
<keyword evidence="1" id="KW-0175">Coiled coil</keyword>
<comment type="caution">
    <text evidence="3">The sequence shown here is derived from an EMBL/GenBank/DDBJ whole genome shotgun (WGS) entry which is preliminary data.</text>
</comment>
<protein>
    <submittedName>
        <fullName evidence="3">Uncharacterized protein</fullName>
    </submittedName>
</protein>
<reference evidence="3 4" key="1">
    <citation type="submission" date="2016-03" db="EMBL/GenBank/DDBJ databases">
        <title>Whole genome sequencing of Grifola frondosa 9006-11.</title>
        <authorList>
            <person name="Min B."/>
            <person name="Park H."/>
            <person name="Kim J.-G."/>
            <person name="Cho H."/>
            <person name="Oh Y.-L."/>
            <person name="Kong W.-S."/>
            <person name="Choi I.-G."/>
        </authorList>
    </citation>
    <scope>NUCLEOTIDE SEQUENCE [LARGE SCALE GENOMIC DNA]</scope>
    <source>
        <strain evidence="3 4">9006-11</strain>
    </source>
</reference>
<evidence type="ECO:0000256" key="1">
    <source>
        <dbReference type="SAM" id="Coils"/>
    </source>
</evidence>
<dbReference type="AlphaFoldDB" id="A0A1C7MCZ8"/>
<dbReference type="STRING" id="5627.A0A1C7MCZ8"/>
<dbReference type="OMA" id="LWFTIYT"/>
<organism evidence="3 4">
    <name type="scientific">Grifola frondosa</name>
    <name type="common">Maitake</name>
    <name type="synonym">Polyporus frondosus</name>
    <dbReference type="NCBI Taxonomy" id="5627"/>
    <lineage>
        <taxon>Eukaryota</taxon>
        <taxon>Fungi</taxon>
        <taxon>Dikarya</taxon>
        <taxon>Basidiomycota</taxon>
        <taxon>Agaricomycotina</taxon>
        <taxon>Agaricomycetes</taxon>
        <taxon>Polyporales</taxon>
        <taxon>Grifolaceae</taxon>
        <taxon>Grifola</taxon>
    </lineage>
</organism>
<name>A0A1C7MCZ8_GRIFR</name>
<dbReference type="Proteomes" id="UP000092993">
    <property type="component" value="Unassembled WGS sequence"/>
</dbReference>
<evidence type="ECO:0000256" key="2">
    <source>
        <dbReference type="SAM" id="MobiDB-lite"/>
    </source>
</evidence>
<feature type="compositionally biased region" description="Low complexity" evidence="2">
    <location>
        <begin position="323"/>
        <end position="332"/>
    </location>
</feature>
<evidence type="ECO:0000313" key="3">
    <source>
        <dbReference type="EMBL" id="OBZ74226.1"/>
    </source>
</evidence>
<keyword evidence="4" id="KW-1185">Reference proteome</keyword>
<feature type="coiled-coil region" evidence="1">
    <location>
        <begin position="649"/>
        <end position="676"/>
    </location>
</feature>
<feature type="region of interest" description="Disordered" evidence="2">
    <location>
        <begin position="1"/>
        <end position="89"/>
    </location>
</feature>
<sequence>MVVTRRAPAPPTPTTRTNSAQPIPRATKKAPQSIPNIPGVSSPLSNGKSREDLNGGEAQLKSDIGDVAPKKVTKSKSKGKKSKRKSSGSGTSFVELLTRLFLLWFTIYTLSVCPDDVQLKSPICRGLSEYRRLVIEPYIMPPIQHALAHPSVAPYVEKAKPFVDYAVRTTKPAVLRAKQEWNGRVIPEFNKRIVPLYFKYAAPQLLKVDAQISPYRARIGEAYERRIAPFIRVVSDTTDRWQHKARPYVVIAAHKTYDGYERARPYLRLVWEKIRMLSARLVVVLSEKRRQFVDPHVKKIWERVKELSSGKPKTPSTTEVRGSATSRASKASSKLSQSVASVASSLRTASAASPDTSVHGKASDGVLPSPSVVVPAAVSASEAPSSVVEAISVTTSSLLAETETVSLVSGAPAPLQDTAFSISAVSSTHAAPGSSAVSSARDDAIPSASSILSASSASTQASASSVVAEDFSPTFSIGGTLPSSMSHVANGAGSAADSVTDEAVTTASAPASASSVTQGIASGAPSVTSIVGAPHVREASDLDLDDFYAELGLGDDLFSESSGTESTPAAPVETETEQQREERLRLRRIETEKKRADIETRHTKWEQELTERIAANKKVLRKALVSLRKAAVAELKDSVEIRKDIDGLVEEAEKLLRGAEKYMATLQRESRKEEEKKIVWDKVVDKVDAKFTEKLHQTEAVVNGWYLEVVDRELAEVRNVVDEVRDIADRAQADVGLNYAWLDDVTYNDWKRYHDLLKKSDNFTALAQSIQDGTHPSPLSTRIKRNGERAFGGQEIDAEADDSIADESLPIQDRDNVHSPADLPFPPVVIGKSKEEVMDALNRVADQEGQATSSHKTAIR</sequence>
<feature type="compositionally biased region" description="Basic residues" evidence="2">
    <location>
        <begin position="71"/>
        <end position="86"/>
    </location>
</feature>